<evidence type="ECO:0000259" key="3">
    <source>
        <dbReference type="Pfam" id="PF02108"/>
    </source>
</evidence>
<dbReference type="RefSeq" id="WP_016903040.1">
    <property type="nucleotide sequence ID" value="NZ_CP062164.1"/>
</dbReference>
<protein>
    <recommendedName>
        <fullName evidence="3">Flagellar assembly protein FliH/Type III secretion system HrpE domain-containing protein</fullName>
    </recommendedName>
</protein>
<dbReference type="InterPro" id="IPR018035">
    <property type="entry name" value="Flagellar_FliH/T3SS_HrpE"/>
</dbReference>
<feature type="region of interest" description="Disordered" evidence="2">
    <location>
        <begin position="13"/>
        <end position="36"/>
    </location>
</feature>
<proteinExistence type="predicted"/>
<keyword evidence="6" id="KW-1185">Reference proteome</keyword>
<sequence>MKRLAVSSDCRPWYAPMTRDADDATPSASQEQSVMEDARAKGYQDGLARAHEEAASLAQRELEKVTASLQAQANAAHEATERVRVQLQNLIAGLEQAIDEQARRSHEVAVEVAFLAVTQVIGAAYADGPLLTELCQRALRDAGHQAVALHVSEHDLSLCSNVPTLPIHCDLALRPGQCTLETRAGRTEFGLDVRLSALQAALLHGLSTYSSVTRS</sequence>
<accession>A0A2S7CFK2</accession>
<name>A0A2S7CFK2_9XANT</name>
<dbReference type="EMBL" id="HG992341">
    <property type="protein sequence ID" value="CAE6693969.1"/>
    <property type="molecule type" value="Genomic_DNA"/>
</dbReference>
<dbReference type="AlphaFoldDB" id="A0A2S7CFK2"/>
<organism evidence="5">
    <name type="scientific">Xanthomonas arboricola pv. corylina</name>
    <dbReference type="NCBI Taxonomy" id="487821"/>
    <lineage>
        <taxon>Bacteria</taxon>
        <taxon>Pseudomonadati</taxon>
        <taxon>Pseudomonadota</taxon>
        <taxon>Gammaproteobacteria</taxon>
        <taxon>Lysobacterales</taxon>
        <taxon>Lysobacteraceae</taxon>
        <taxon>Xanthomonas</taxon>
    </lineage>
</organism>
<dbReference type="Pfam" id="PF02108">
    <property type="entry name" value="FliH"/>
    <property type="match status" value="1"/>
</dbReference>
<evidence type="ECO:0000313" key="4">
    <source>
        <dbReference type="EMBL" id="CAE6693657.1"/>
    </source>
</evidence>
<evidence type="ECO:0000256" key="1">
    <source>
        <dbReference type="SAM" id="Coils"/>
    </source>
</evidence>
<keyword evidence="1" id="KW-0175">Coiled coil</keyword>
<reference evidence="5 6" key="1">
    <citation type="submission" date="2021-02" db="EMBL/GenBank/DDBJ databases">
        <authorList>
            <person name="Pothier F. J."/>
        </authorList>
    </citation>
    <scope>NUCLEOTIDE SEQUENCE</scope>
    <source>
        <strain evidence="4 6">301</strain>
        <strain evidence="5">CFBP 1159</strain>
    </source>
</reference>
<dbReference type="EMBL" id="HG992338">
    <property type="protein sequence ID" value="CAE6693657.1"/>
    <property type="molecule type" value="Genomic_DNA"/>
</dbReference>
<evidence type="ECO:0000313" key="5">
    <source>
        <dbReference type="EMBL" id="CAE6693990.1"/>
    </source>
</evidence>
<feature type="domain" description="Flagellar assembly protein FliH/Type III secretion system HrpE" evidence="3">
    <location>
        <begin position="85"/>
        <end position="196"/>
    </location>
</feature>
<dbReference type="Proteomes" id="UP000835287">
    <property type="component" value="Chromosome"/>
</dbReference>
<dbReference type="EMBL" id="HG992338">
    <property type="protein sequence ID" value="CAE6693677.1"/>
    <property type="molecule type" value="Genomic_DNA"/>
</dbReference>
<gene>
    <name evidence="5" type="ORF">CFBP1159_02480</name>
    <name evidence="4" type="ORF">XAC301_02440</name>
</gene>
<dbReference type="Proteomes" id="UP000835243">
    <property type="component" value="Chromosome"/>
</dbReference>
<feature type="coiled-coil region" evidence="1">
    <location>
        <begin position="48"/>
        <end position="104"/>
    </location>
</feature>
<evidence type="ECO:0000256" key="2">
    <source>
        <dbReference type="SAM" id="MobiDB-lite"/>
    </source>
</evidence>
<dbReference type="EMBL" id="HG992341">
    <property type="protein sequence ID" value="CAE6693990.1"/>
    <property type="molecule type" value="Genomic_DNA"/>
</dbReference>
<evidence type="ECO:0000313" key="6">
    <source>
        <dbReference type="Proteomes" id="UP000835287"/>
    </source>
</evidence>